<evidence type="ECO:0000256" key="12">
    <source>
        <dbReference type="ARBA" id="ARBA00023012"/>
    </source>
</evidence>
<dbReference type="InterPro" id="IPR003661">
    <property type="entry name" value="HisK_dim/P_dom"/>
</dbReference>
<dbReference type="PANTHER" id="PTHR43065">
    <property type="entry name" value="SENSOR HISTIDINE KINASE"/>
    <property type="match status" value="1"/>
</dbReference>
<keyword evidence="12" id="KW-0902">Two-component regulatory system</keyword>
<keyword evidence="4" id="KW-1003">Cell membrane</keyword>
<protein>
    <recommendedName>
        <fullName evidence="3">histidine kinase</fullName>
        <ecNumber evidence="3">2.7.13.3</ecNumber>
    </recommendedName>
</protein>
<evidence type="ECO:0000256" key="1">
    <source>
        <dbReference type="ARBA" id="ARBA00000085"/>
    </source>
</evidence>
<dbReference type="EC" id="2.7.13.3" evidence="3"/>
<dbReference type="PRINTS" id="PR00344">
    <property type="entry name" value="BCTRLSENSOR"/>
</dbReference>
<keyword evidence="8" id="KW-0547">Nucleotide-binding</keyword>
<evidence type="ECO:0000256" key="11">
    <source>
        <dbReference type="ARBA" id="ARBA00022989"/>
    </source>
</evidence>
<dbReference type="InterPro" id="IPR004358">
    <property type="entry name" value="Sig_transdc_His_kin-like_C"/>
</dbReference>
<dbReference type="SMART" id="SM00387">
    <property type="entry name" value="HATPase_c"/>
    <property type="match status" value="1"/>
</dbReference>
<evidence type="ECO:0000313" key="17">
    <source>
        <dbReference type="Proteomes" id="UP001597314"/>
    </source>
</evidence>
<organism evidence="16 17">
    <name type="scientific">Rhodoplanes azumiensis</name>
    <dbReference type="NCBI Taxonomy" id="1897628"/>
    <lineage>
        <taxon>Bacteria</taxon>
        <taxon>Pseudomonadati</taxon>
        <taxon>Pseudomonadota</taxon>
        <taxon>Alphaproteobacteria</taxon>
        <taxon>Hyphomicrobiales</taxon>
        <taxon>Nitrobacteraceae</taxon>
        <taxon>Rhodoplanes</taxon>
    </lineage>
</organism>
<evidence type="ECO:0000256" key="10">
    <source>
        <dbReference type="ARBA" id="ARBA00022840"/>
    </source>
</evidence>
<keyword evidence="5" id="KW-0597">Phosphoprotein</keyword>
<evidence type="ECO:0000256" key="8">
    <source>
        <dbReference type="ARBA" id="ARBA00022741"/>
    </source>
</evidence>
<dbReference type="SUPFAM" id="SSF55874">
    <property type="entry name" value="ATPase domain of HSP90 chaperone/DNA topoisomerase II/histidine kinase"/>
    <property type="match status" value="1"/>
</dbReference>
<reference evidence="17" key="1">
    <citation type="journal article" date="2019" name="Int. J. Syst. Evol. Microbiol.">
        <title>The Global Catalogue of Microorganisms (GCM) 10K type strain sequencing project: providing services to taxonomists for standard genome sequencing and annotation.</title>
        <authorList>
            <consortium name="The Broad Institute Genomics Platform"/>
            <consortium name="The Broad Institute Genome Sequencing Center for Infectious Disease"/>
            <person name="Wu L."/>
            <person name="Ma J."/>
        </authorList>
    </citation>
    <scope>NUCLEOTIDE SEQUENCE [LARGE SCALE GENOMIC DNA]</scope>
    <source>
        <strain evidence="17">CGMCC 1.6774</strain>
    </source>
</reference>
<feature type="transmembrane region" description="Helical" evidence="14">
    <location>
        <begin position="120"/>
        <end position="148"/>
    </location>
</feature>
<evidence type="ECO:0000256" key="4">
    <source>
        <dbReference type="ARBA" id="ARBA00022475"/>
    </source>
</evidence>
<dbReference type="CDD" id="cd00082">
    <property type="entry name" value="HisKA"/>
    <property type="match status" value="1"/>
</dbReference>
<feature type="transmembrane region" description="Helical" evidence="14">
    <location>
        <begin position="262"/>
        <end position="283"/>
    </location>
</feature>
<evidence type="ECO:0000256" key="14">
    <source>
        <dbReference type="SAM" id="Phobius"/>
    </source>
</evidence>
<feature type="domain" description="Histidine kinase" evidence="15">
    <location>
        <begin position="314"/>
        <end position="527"/>
    </location>
</feature>
<name>A0ABW5AE66_9BRAD</name>
<dbReference type="Pfam" id="PF05231">
    <property type="entry name" value="MASE1"/>
    <property type="match status" value="1"/>
</dbReference>
<dbReference type="InterPro" id="IPR005467">
    <property type="entry name" value="His_kinase_dom"/>
</dbReference>
<dbReference type="Gene3D" id="3.30.565.10">
    <property type="entry name" value="Histidine kinase-like ATPase, C-terminal domain"/>
    <property type="match status" value="1"/>
</dbReference>
<evidence type="ECO:0000256" key="9">
    <source>
        <dbReference type="ARBA" id="ARBA00022777"/>
    </source>
</evidence>
<evidence type="ECO:0000256" key="7">
    <source>
        <dbReference type="ARBA" id="ARBA00022692"/>
    </source>
</evidence>
<gene>
    <name evidence="16" type="ORF">ACFSOX_03595</name>
</gene>
<feature type="transmembrane region" description="Helical" evidence="14">
    <location>
        <begin position="86"/>
        <end position="108"/>
    </location>
</feature>
<feature type="transmembrane region" description="Helical" evidence="14">
    <location>
        <begin position="50"/>
        <end position="74"/>
    </location>
</feature>
<keyword evidence="7 14" id="KW-0812">Transmembrane</keyword>
<accession>A0ABW5AE66</accession>
<dbReference type="SMART" id="SM00388">
    <property type="entry name" value="HisKA"/>
    <property type="match status" value="1"/>
</dbReference>
<dbReference type="RefSeq" id="WP_378476414.1">
    <property type="nucleotide sequence ID" value="NZ_JBHUIW010000002.1"/>
</dbReference>
<evidence type="ECO:0000256" key="2">
    <source>
        <dbReference type="ARBA" id="ARBA00004651"/>
    </source>
</evidence>
<evidence type="ECO:0000256" key="6">
    <source>
        <dbReference type="ARBA" id="ARBA00022679"/>
    </source>
</evidence>
<evidence type="ECO:0000256" key="3">
    <source>
        <dbReference type="ARBA" id="ARBA00012438"/>
    </source>
</evidence>
<keyword evidence="13 14" id="KW-0472">Membrane</keyword>
<evidence type="ECO:0000259" key="15">
    <source>
        <dbReference type="PROSITE" id="PS50109"/>
    </source>
</evidence>
<feature type="transmembrane region" description="Helical" evidence="14">
    <location>
        <begin position="12"/>
        <end position="30"/>
    </location>
</feature>
<keyword evidence="11 14" id="KW-1133">Transmembrane helix</keyword>
<dbReference type="SUPFAM" id="SSF47384">
    <property type="entry name" value="Homodimeric domain of signal transducing histidine kinase"/>
    <property type="match status" value="1"/>
</dbReference>
<keyword evidence="10 16" id="KW-0067">ATP-binding</keyword>
<evidence type="ECO:0000256" key="13">
    <source>
        <dbReference type="ARBA" id="ARBA00023136"/>
    </source>
</evidence>
<comment type="catalytic activity">
    <reaction evidence="1">
        <text>ATP + protein L-histidine = ADP + protein N-phospho-L-histidine.</text>
        <dbReference type="EC" id="2.7.13.3"/>
    </reaction>
</comment>
<dbReference type="InterPro" id="IPR007895">
    <property type="entry name" value="MASE1"/>
</dbReference>
<dbReference type="PROSITE" id="PS50109">
    <property type="entry name" value="HIS_KIN"/>
    <property type="match status" value="1"/>
</dbReference>
<dbReference type="GO" id="GO:0005524">
    <property type="term" value="F:ATP binding"/>
    <property type="evidence" value="ECO:0007669"/>
    <property type="project" value="UniProtKB-KW"/>
</dbReference>
<feature type="transmembrane region" description="Helical" evidence="14">
    <location>
        <begin position="191"/>
        <end position="209"/>
    </location>
</feature>
<keyword evidence="9" id="KW-0418">Kinase</keyword>
<dbReference type="InterPro" id="IPR036890">
    <property type="entry name" value="HATPase_C_sf"/>
</dbReference>
<dbReference type="Proteomes" id="UP001597314">
    <property type="component" value="Unassembled WGS sequence"/>
</dbReference>
<dbReference type="InterPro" id="IPR036097">
    <property type="entry name" value="HisK_dim/P_sf"/>
</dbReference>
<comment type="subcellular location">
    <subcellularLocation>
        <location evidence="2">Cell membrane</location>
        <topology evidence="2">Multi-pass membrane protein</topology>
    </subcellularLocation>
</comment>
<keyword evidence="17" id="KW-1185">Reference proteome</keyword>
<keyword evidence="6" id="KW-0808">Transferase</keyword>
<feature type="transmembrane region" description="Helical" evidence="14">
    <location>
        <begin position="160"/>
        <end position="179"/>
    </location>
</feature>
<comment type="caution">
    <text evidence="16">The sequence shown here is derived from an EMBL/GenBank/DDBJ whole genome shotgun (WGS) entry which is preliminary data.</text>
</comment>
<evidence type="ECO:0000256" key="5">
    <source>
        <dbReference type="ARBA" id="ARBA00022553"/>
    </source>
</evidence>
<dbReference type="PANTHER" id="PTHR43065:SF10">
    <property type="entry name" value="PEROXIDE STRESS-ACTIVATED HISTIDINE KINASE MAK3"/>
    <property type="match status" value="1"/>
</dbReference>
<dbReference type="Gene3D" id="1.10.287.130">
    <property type="match status" value="1"/>
</dbReference>
<dbReference type="Pfam" id="PF02518">
    <property type="entry name" value="HATPase_c"/>
    <property type="match status" value="1"/>
</dbReference>
<dbReference type="EMBL" id="JBHUIW010000002">
    <property type="protein sequence ID" value="MFD2181224.1"/>
    <property type="molecule type" value="Genomic_DNA"/>
</dbReference>
<evidence type="ECO:0000313" key="16">
    <source>
        <dbReference type="EMBL" id="MFD2181224.1"/>
    </source>
</evidence>
<dbReference type="InterPro" id="IPR003594">
    <property type="entry name" value="HATPase_dom"/>
</dbReference>
<proteinExistence type="predicted"/>
<dbReference type="Pfam" id="PF00512">
    <property type="entry name" value="HisKA"/>
    <property type="match status" value="1"/>
</dbReference>
<sequence>MPLSKVLSLPWPVLGLAYLAGYVLLDWISYLHPFAPFGITPWNPPTGLSFVLVLLYGQRTIPLLFVAPVLADLLVRHLPLPWMVELRTAAVIGGGYAVGLLLLLQPALRFNPTLGTMRDLVMLLAVAGASAATVSFGYVGFTVAGGLLPLAELPAAMVQYWVGDMIGIAIVAPFGLILLTRGRSVRVSVETAVQIAATLVALALVFVFAERHHSQLFYILFLPIIWMAVRGGLEAVTVGVLLTQLGLIAGVHLLPSEEIDVTGLQALMLVLTLTGLIAGALVTQNRRTAVQLRLHQDSLARLARLGSMGELATAIAHEINQPLTAAGTYTRLVAETLRADPSHLAVTETAEKAAAQVQRAADVVRRLRALIRLDQTGRAPVAVTRIVRETLDLVHPELDRHGIVASVELAEDLPPVMVDILQIEQVLLNLIRNAVEAIDATGAPHGRIAISATVADDAVEIAVADSGPGFPADFAGPESTTLGSAKAEGLGFGLSLCRSIVEAHGGRLAVERPAAGALVRFTVPIAKVSDA</sequence>
<feature type="transmembrane region" description="Helical" evidence="14">
    <location>
        <begin position="216"/>
        <end position="242"/>
    </location>
</feature>